<dbReference type="GO" id="GO:0016020">
    <property type="term" value="C:membrane"/>
    <property type="evidence" value="ECO:0007669"/>
    <property type="project" value="UniProtKB-SubCell"/>
</dbReference>
<dbReference type="Proteomes" id="UP000243876">
    <property type="component" value="Unassembled WGS sequence"/>
</dbReference>
<protein>
    <submittedName>
        <fullName evidence="7">SPOSA6832_02365-mRNA-1:cds</fullName>
    </submittedName>
</protein>
<dbReference type="InterPro" id="IPR053017">
    <property type="entry name" value="Mito_Cit/Oxoglu_Carrier"/>
</dbReference>
<dbReference type="SUPFAM" id="SSF103506">
    <property type="entry name" value="Mitochondrial carrier"/>
    <property type="match status" value="1"/>
</dbReference>
<evidence type="ECO:0000256" key="6">
    <source>
        <dbReference type="RuleBase" id="RU000488"/>
    </source>
</evidence>
<feature type="repeat" description="Solcar" evidence="5">
    <location>
        <begin position="207"/>
        <end position="293"/>
    </location>
</feature>
<dbReference type="GO" id="GO:0005371">
    <property type="term" value="F:tricarboxylate secondary active transmembrane transporter activity"/>
    <property type="evidence" value="ECO:0007669"/>
    <property type="project" value="TreeGrafter"/>
</dbReference>
<comment type="subcellular location">
    <subcellularLocation>
        <location evidence="1">Membrane</location>
        <topology evidence="1">Multi-pass membrane protein</topology>
    </subcellularLocation>
</comment>
<dbReference type="PANTHER" id="PTHR46982">
    <property type="entry name" value="CITRATE/OXOGLUTARATE CARRIER PROTEIN"/>
    <property type="match status" value="1"/>
</dbReference>
<name>A0A0D6EL34_SPOSA</name>
<comment type="similarity">
    <text evidence="6">Belongs to the mitochondrial carrier (TC 2.A.29) family.</text>
</comment>
<dbReference type="InterPro" id="IPR023395">
    <property type="entry name" value="MCP_dom_sf"/>
</dbReference>
<dbReference type="GO" id="GO:0006843">
    <property type="term" value="P:mitochondrial citrate transmembrane transport"/>
    <property type="evidence" value="ECO:0007669"/>
    <property type="project" value="TreeGrafter"/>
</dbReference>
<proteinExistence type="inferred from homology"/>
<keyword evidence="8" id="KW-1185">Reference proteome</keyword>
<dbReference type="EMBL" id="CENE01000008">
    <property type="protein sequence ID" value="CEQ40712.1"/>
    <property type="molecule type" value="Genomic_DNA"/>
</dbReference>
<dbReference type="GO" id="GO:0005739">
    <property type="term" value="C:mitochondrion"/>
    <property type="evidence" value="ECO:0007669"/>
    <property type="project" value="TreeGrafter"/>
</dbReference>
<keyword evidence="2 5" id="KW-0812">Transmembrane</keyword>
<evidence type="ECO:0000256" key="3">
    <source>
        <dbReference type="ARBA" id="ARBA00022989"/>
    </source>
</evidence>
<evidence type="ECO:0000256" key="4">
    <source>
        <dbReference type="ARBA" id="ARBA00023136"/>
    </source>
</evidence>
<keyword evidence="3" id="KW-1133">Transmembrane helix</keyword>
<reference evidence="8" key="1">
    <citation type="submission" date="2015-02" db="EMBL/GenBank/DDBJ databases">
        <authorList>
            <person name="Gon?alves P."/>
        </authorList>
    </citation>
    <scope>NUCLEOTIDE SEQUENCE [LARGE SCALE GENOMIC DNA]</scope>
</reference>
<keyword evidence="4 5" id="KW-0472">Membrane</keyword>
<evidence type="ECO:0000256" key="1">
    <source>
        <dbReference type="ARBA" id="ARBA00004141"/>
    </source>
</evidence>
<dbReference type="AlphaFoldDB" id="A0A0D6EL34"/>
<dbReference type="GO" id="GO:0015742">
    <property type="term" value="P:alpha-ketoglutarate transport"/>
    <property type="evidence" value="ECO:0007669"/>
    <property type="project" value="TreeGrafter"/>
</dbReference>
<evidence type="ECO:0000256" key="5">
    <source>
        <dbReference type="PROSITE-ProRule" id="PRU00282"/>
    </source>
</evidence>
<accession>A0A0D6EL34</accession>
<sequence length="352" mass="37342">MLALDVIVQNRNTLGQPLEVIKTRMASHRDENLRTALRKTYARGGPKAFYAGLWPWAWIESSTAGGILLFTSSLIEDFAVQHGVARGTAGLLGGMGGGAAQAYLAMGICTCMKTAEITRQRAIPTAIASAVAGQPPAPGHTVVPSTMQVFGEMWRKGGIRAVNKGVNAVALRQVTNWGSRIGIARAAEEVIKDTKGLARDRPLGMADKVLASSVGGALGCWNHPIEVIRVEMQSLKKSPSANRPAQLTMFNTLQFIYKENGIKGLFRGVTPRIGLSIYRVRIVSALLISALGSDANADPVGTAHETLGNSPSPRGSAPPPQTICLVSLGDYVKSLVRTYEATGRLSFSGSGH</sequence>
<evidence type="ECO:0000256" key="2">
    <source>
        <dbReference type="ARBA" id="ARBA00022692"/>
    </source>
</evidence>
<dbReference type="PROSITE" id="PS50920">
    <property type="entry name" value="SOLCAR"/>
    <property type="match status" value="1"/>
</dbReference>
<keyword evidence="6" id="KW-0813">Transport</keyword>
<dbReference type="Gene3D" id="1.50.40.10">
    <property type="entry name" value="Mitochondrial carrier domain"/>
    <property type="match status" value="2"/>
</dbReference>
<dbReference type="PANTHER" id="PTHR46982:SF1">
    <property type="entry name" value="CITRATE_OXOGLUTARATE CARRIER PROTEIN"/>
    <property type="match status" value="1"/>
</dbReference>
<dbReference type="OrthoDB" id="10253709at2759"/>
<evidence type="ECO:0000313" key="8">
    <source>
        <dbReference type="Proteomes" id="UP000243876"/>
    </source>
</evidence>
<evidence type="ECO:0000313" key="7">
    <source>
        <dbReference type="EMBL" id="CEQ40712.1"/>
    </source>
</evidence>
<gene>
    <name evidence="7" type="primary">SPOSA6832_02365</name>
</gene>
<dbReference type="InterPro" id="IPR018108">
    <property type="entry name" value="MCP_transmembrane"/>
</dbReference>
<dbReference type="Pfam" id="PF00153">
    <property type="entry name" value="Mito_carr"/>
    <property type="match status" value="2"/>
</dbReference>
<organism evidence="7 8">
    <name type="scientific">Sporidiobolus salmonicolor</name>
    <name type="common">Yeast-like fungus</name>
    <name type="synonym">Sporobolomyces salmonicolor</name>
    <dbReference type="NCBI Taxonomy" id="5005"/>
    <lineage>
        <taxon>Eukaryota</taxon>
        <taxon>Fungi</taxon>
        <taxon>Dikarya</taxon>
        <taxon>Basidiomycota</taxon>
        <taxon>Pucciniomycotina</taxon>
        <taxon>Microbotryomycetes</taxon>
        <taxon>Sporidiobolales</taxon>
        <taxon>Sporidiobolaceae</taxon>
        <taxon>Sporobolomyces</taxon>
    </lineage>
</organism>